<proteinExistence type="predicted"/>
<reference evidence="1 2" key="1">
    <citation type="journal article" date="2021" name="Elife">
        <title>Chloroplast acquisition without the gene transfer in kleptoplastic sea slugs, Plakobranchus ocellatus.</title>
        <authorList>
            <person name="Maeda T."/>
            <person name="Takahashi S."/>
            <person name="Yoshida T."/>
            <person name="Shimamura S."/>
            <person name="Takaki Y."/>
            <person name="Nagai Y."/>
            <person name="Toyoda A."/>
            <person name="Suzuki Y."/>
            <person name="Arimoto A."/>
            <person name="Ishii H."/>
            <person name="Satoh N."/>
            <person name="Nishiyama T."/>
            <person name="Hasebe M."/>
            <person name="Maruyama T."/>
            <person name="Minagawa J."/>
            <person name="Obokata J."/>
            <person name="Shigenobu S."/>
        </authorList>
    </citation>
    <scope>NUCLEOTIDE SEQUENCE [LARGE SCALE GENOMIC DNA]</scope>
</reference>
<organism evidence="1 2">
    <name type="scientific">Elysia marginata</name>
    <dbReference type="NCBI Taxonomy" id="1093978"/>
    <lineage>
        <taxon>Eukaryota</taxon>
        <taxon>Metazoa</taxon>
        <taxon>Spiralia</taxon>
        <taxon>Lophotrochozoa</taxon>
        <taxon>Mollusca</taxon>
        <taxon>Gastropoda</taxon>
        <taxon>Heterobranchia</taxon>
        <taxon>Euthyneura</taxon>
        <taxon>Panpulmonata</taxon>
        <taxon>Sacoglossa</taxon>
        <taxon>Placobranchoidea</taxon>
        <taxon>Plakobranchidae</taxon>
        <taxon>Elysia</taxon>
    </lineage>
</organism>
<dbReference type="EMBL" id="BMAT01010974">
    <property type="protein sequence ID" value="GFR64171.1"/>
    <property type="molecule type" value="Genomic_DNA"/>
</dbReference>
<comment type="caution">
    <text evidence="1">The sequence shown here is derived from an EMBL/GenBank/DDBJ whole genome shotgun (WGS) entry which is preliminary data.</text>
</comment>
<dbReference type="Proteomes" id="UP000762676">
    <property type="component" value="Unassembled WGS sequence"/>
</dbReference>
<dbReference type="AlphaFoldDB" id="A0AAV4ETT9"/>
<evidence type="ECO:0000313" key="2">
    <source>
        <dbReference type="Proteomes" id="UP000762676"/>
    </source>
</evidence>
<protein>
    <submittedName>
        <fullName evidence="1">Uncharacterized protein</fullName>
    </submittedName>
</protein>
<evidence type="ECO:0000313" key="1">
    <source>
        <dbReference type="EMBL" id="GFR64171.1"/>
    </source>
</evidence>
<gene>
    <name evidence="1" type="ORF">ElyMa_005499400</name>
</gene>
<name>A0AAV4ETT9_9GAST</name>
<accession>A0AAV4ETT9</accession>
<keyword evidence="2" id="KW-1185">Reference proteome</keyword>
<sequence>MRSLAEALKADTFLTADLFHPLFDKMWNEEKFPEEWKDGHLLKIFLKKGRKPQQMWKLQTNQAGLRKTRSTTDCIVTLRINLEQSQGWNSDLIVNFIDCDKFLPPATRYTGKFQDIMGSYRSH</sequence>